<reference evidence="1 2" key="1">
    <citation type="journal article" date="2012" name="J. Bacteriol.">
        <title>Draft Genome Sequence of Cecembia lonarensis Strain LW9T, Isolated from Lonar Lake, a Haloalkaline Lake in India.</title>
        <authorList>
            <person name="Shivaji S."/>
            <person name="Ara S."/>
            <person name="Singh A."/>
            <person name="Pinnaka A.K."/>
        </authorList>
    </citation>
    <scope>NUCLEOTIDE SEQUENCE [LARGE SCALE GENOMIC DNA]</scope>
    <source>
        <strain evidence="1 2">LW9</strain>
    </source>
</reference>
<evidence type="ECO:0000313" key="2">
    <source>
        <dbReference type="Proteomes" id="UP000004478"/>
    </source>
</evidence>
<dbReference type="EMBL" id="AMGM01000001">
    <property type="protein sequence ID" value="EKB51301.1"/>
    <property type="molecule type" value="Genomic_DNA"/>
</dbReference>
<keyword evidence="2" id="KW-1185">Reference proteome</keyword>
<organism evidence="1 2">
    <name type="scientific">Cecembia lonarensis (strain CCUG 58316 / KCTC 22772 / LW9)</name>
    <dbReference type="NCBI Taxonomy" id="1225176"/>
    <lineage>
        <taxon>Bacteria</taxon>
        <taxon>Pseudomonadati</taxon>
        <taxon>Bacteroidota</taxon>
        <taxon>Cytophagia</taxon>
        <taxon>Cytophagales</taxon>
        <taxon>Cyclobacteriaceae</taxon>
        <taxon>Cecembia</taxon>
    </lineage>
</organism>
<proteinExistence type="predicted"/>
<dbReference type="AlphaFoldDB" id="K1L9L0"/>
<dbReference type="Proteomes" id="UP000004478">
    <property type="component" value="Unassembled WGS sequence"/>
</dbReference>
<gene>
    <name evidence="1" type="ORF">B879_00095</name>
</gene>
<sequence>MDTTYLLFAVYYFFMLSKFIEPFKIKKLALNGASF</sequence>
<comment type="caution">
    <text evidence="1">The sequence shown here is derived from an EMBL/GenBank/DDBJ whole genome shotgun (WGS) entry which is preliminary data.</text>
</comment>
<name>K1L9L0_CECL9</name>
<evidence type="ECO:0000313" key="1">
    <source>
        <dbReference type="EMBL" id="EKB51301.1"/>
    </source>
</evidence>
<accession>K1L9L0</accession>
<protein>
    <submittedName>
        <fullName evidence="1">Uncharacterized protein</fullName>
    </submittedName>
</protein>